<dbReference type="RefSeq" id="WP_101605055.1">
    <property type="nucleotide sequence ID" value="NZ_CP016340.1"/>
</dbReference>
<keyword evidence="1" id="KW-0732">Signal</keyword>
<dbReference type="STRING" id="123899.SAMEA3906487_00368"/>
<protein>
    <recommendedName>
        <fullName evidence="4">Fimbrial protein</fullName>
    </recommendedName>
</protein>
<evidence type="ECO:0000313" key="3">
    <source>
        <dbReference type="Proteomes" id="UP000076825"/>
    </source>
</evidence>
<keyword evidence="3" id="KW-1185">Reference proteome</keyword>
<dbReference type="AlphaFoldDB" id="A0A157L081"/>
<sequence length="415" mass="43484">MRGARAVIAAACGLAAAAVSAAPDVLLPYLPTERSAAPPVEPSRGIEALAPYAVLPVTEKASVAARPLPPPAEFCADWAGPPMPPALAGEGGTMPPPECQLDAADGREAVGALGLRLEPAELTAMRPRLMQGVSLPQRRWFSAVQPRPVLSYGDRHWLYQDHQAPAVGLGHVTARAPAWGSSATIGGLQISERYDSASNLQQGEMGYSSSVGRLNLMDPAATEGEVAYGAAAGSGTVRYGLTSSLTLEGQLQSAPGLTTRGLGTRYDAGSAGTFEAGVTQSRLEDVQAWRYRFGYSVMMADTVRLGVRGEGVDAGFGDLGNYYAGANGQTLMRSTLSAGVPLHGMGTLSGTYTSTAQGHGEATERRFGLEHSIELESKAQLAVGADRDLLSGEYGWRARLSLPVDVFMRGHWLGF</sequence>
<dbReference type="KEGG" id="btrm:SAMEA390648700368"/>
<accession>A0A157L081</accession>
<reference evidence="2 3" key="1">
    <citation type="submission" date="2016-04" db="EMBL/GenBank/DDBJ databases">
        <authorList>
            <consortium name="Pathogen Informatics"/>
        </authorList>
    </citation>
    <scope>NUCLEOTIDE SEQUENCE [LARGE SCALE GENOMIC DNA]</scope>
    <source>
        <strain evidence="2 3">H044680328</strain>
    </source>
</reference>
<dbReference type="PATRIC" id="fig|123899.6.peg.349"/>
<evidence type="ECO:0000256" key="1">
    <source>
        <dbReference type="SAM" id="SignalP"/>
    </source>
</evidence>
<evidence type="ECO:0000313" key="2">
    <source>
        <dbReference type="EMBL" id="SAI66657.1"/>
    </source>
</evidence>
<organism evidence="2 3">
    <name type="scientific">Bordetella trematum</name>
    <dbReference type="NCBI Taxonomy" id="123899"/>
    <lineage>
        <taxon>Bacteria</taxon>
        <taxon>Pseudomonadati</taxon>
        <taxon>Pseudomonadota</taxon>
        <taxon>Betaproteobacteria</taxon>
        <taxon>Burkholderiales</taxon>
        <taxon>Alcaligenaceae</taxon>
        <taxon>Bordetella</taxon>
    </lineage>
</organism>
<dbReference type="EMBL" id="LT546645">
    <property type="protein sequence ID" value="SAI66657.1"/>
    <property type="molecule type" value="Genomic_DNA"/>
</dbReference>
<dbReference type="Proteomes" id="UP000076825">
    <property type="component" value="Chromosome 1"/>
</dbReference>
<dbReference type="eggNOG" id="COG3188">
    <property type="taxonomic scope" value="Bacteria"/>
</dbReference>
<dbReference type="OrthoDB" id="8676179at2"/>
<feature type="signal peptide" evidence="1">
    <location>
        <begin position="1"/>
        <end position="21"/>
    </location>
</feature>
<proteinExistence type="predicted"/>
<gene>
    <name evidence="2" type="ORF">SAMEA3906487_00368</name>
</gene>
<dbReference type="GeneID" id="56588220"/>
<name>A0A157L081_9BORD</name>
<evidence type="ECO:0008006" key="4">
    <source>
        <dbReference type="Google" id="ProtNLM"/>
    </source>
</evidence>
<feature type="chain" id="PRO_5009816470" description="Fimbrial protein" evidence="1">
    <location>
        <begin position="22"/>
        <end position="415"/>
    </location>
</feature>